<keyword evidence="10" id="KW-1185">Reference proteome</keyword>
<dbReference type="PANTHER" id="PTHR19848:SF0">
    <property type="entry name" value="NOTCHLESS PROTEIN HOMOLOG 1"/>
    <property type="match status" value="1"/>
</dbReference>
<dbReference type="GO" id="GO:0005730">
    <property type="term" value="C:nucleolus"/>
    <property type="evidence" value="ECO:0007669"/>
    <property type="project" value="UniProtKB-SubCell"/>
</dbReference>
<name>A0A078AUX8_STYLE</name>
<dbReference type="InterPro" id="IPR019775">
    <property type="entry name" value="WD40_repeat_CS"/>
</dbReference>
<dbReference type="InParanoid" id="A0A078AUX8"/>
<evidence type="ECO:0000256" key="6">
    <source>
        <dbReference type="PROSITE-ProRule" id="PRU00221"/>
    </source>
</evidence>
<feature type="compositionally biased region" description="Polar residues" evidence="7">
    <location>
        <begin position="623"/>
        <end position="638"/>
    </location>
</feature>
<keyword evidence="5" id="KW-0862">Zinc</keyword>
<dbReference type="SUPFAM" id="SSF50978">
    <property type="entry name" value="WD40 repeat-like"/>
    <property type="match status" value="1"/>
</dbReference>
<dbReference type="OrthoDB" id="270624at2759"/>
<accession>A0A078AUX8</accession>
<dbReference type="EMBL" id="CCKQ01014438">
    <property type="protein sequence ID" value="CDW86195.1"/>
    <property type="molecule type" value="Genomic_DNA"/>
</dbReference>
<dbReference type="Proteomes" id="UP000039865">
    <property type="component" value="Unassembled WGS sequence"/>
</dbReference>
<feature type="repeat" description="WD" evidence="6">
    <location>
        <begin position="284"/>
        <end position="324"/>
    </location>
</feature>
<organism evidence="9 10">
    <name type="scientific">Stylonychia lemnae</name>
    <name type="common">Ciliate</name>
    <dbReference type="NCBI Taxonomy" id="5949"/>
    <lineage>
        <taxon>Eukaryota</taxon>
        <taxon>Sar</taxon>
        <taxon>Alveolata</taxon>
        <taxon>Ciliophora</taxon>
        <taxon>Intramacronucleata</taxon>
        <taxon>Spirotrichea</taxon>
        <taxon>Stichotrichia</taxon>
        <taxon>Sporadotrichida</taxon>
        <taxon>Oxytrichidae</taxon>
        <taxon>Stylonychinae</taxon>
        <taxon>Stylonychia</taxon>
    </lineage>
</organism>
<dbReference type="GO" id="GO:0000027">
    <property type="term" value="P:ribosomal large subunit assembly"/>
    <property type="evidence" value="ECO:0007669"/>
    <property type="project" value="TreeGrafter"/>
</dbReference>
<feature type="repeat" description="WD" evidence="6">
    <location>
        <begin position="494"/>
        <end position="535"/>
    </location>
</feature>
<evidence type="ECO:0000256" key="2">
    <source>
        <dbReference type="ARBA" id="ARBA00022574"/>
    </source>
</evidence>
<dbReference type="CDD" id="cd00200">
    <property type="entry name" value="WD40"/>
    <property type="match status" value="1"/>
</dbReference>
<proteinExistence type="predicted"/>
<keyword evidence="5" id="KW-0479">Metal-binding</keyword>
<gene>
    <name evidence="9" type="primary">Contig14378.g15321</name>
    <name evidence="9" type="ORF">STYLEM_15286</name>
</gene>
<dbReference type="Gene3D" id="2.130.10.10">
    <property type="entry name" value="YVTN repeat-like/Quinoprotein amine dehydrogenase"/>
    <property type="match status" value="3"/>
</dbReference>
<dbReference type="Pfam" id="PF00400">
    <property type="entry name" value="WD40"/>
    <property type="match status" value="4"/>
</dbReference>
<keyword evidence="3" id="KW-0677">Repeat</keyword>
<dbReference type="CDD" id="cd19769">
    <property type="entry name" value="Bbox2_TRIM16-like"/>
    <property type="match status" value="1"/>
</dbReference>
<keyword evidence="4" id="KW-0539">Nucleus</keyword>
<dbReference type="PROSITE" id="PS50119">
    <property type="entry name" value="ZF_BBOX"/>
    <property type="match status" value="1"/>
</dbReference>
<dbReference type="GO" id="GO:0008270">
    <property type="term" value="F:zinc ion binding"/>
    <property type="evidence" value="ECO:0007669"/>
    <property type="project" value="UniProtKB-KW"/>
</dbReference>
<dbReference type="PANTHER" id="PTHR19848">
    <property type="entry name" value="WD40 REPEAT PROTEIN"/>
    <property type="match status" value="1"/>
</dbReference>
<evidence type="ECO:0000313" key="10">
    <source>
        <dbReference type="Proteomes" id="UP000039865"/>
    </source>
</evidence>
<feature type="repeat" description="WD" evidence="6">
    <location>
        <begin position="325"/>
        <end position="365"/>
    </location>
</feature>
<dbReference type="OMA" id="RIHEILY"/>
<evidence type="ECO:0000256" key="4">
    <source>
        <dbReference type="ARBA" id="ARBA00023242"/>
    </source>
</evidence>
<evidence type="ECO:0000313" key="9">
    <source>
        <dbReference type="EMBL" id="CDW86195.1"/>
    </source>
</evidence>
<dbReference type="PROSITE" id="PS50294">
    <property type="entry name" value="WD_REPEATS_REGION"/>
    <property type="match status" value="2"/>
</dbReference>
<evidence type="ECO:0000259" key="8">
    <source>
        <dbReference type="PROSITE" id="PS50119"/>
    </source>
</evidence>
<comment type="subcellular location">
    <subcellularLocation>
        <location evidence="1">Nucleus</location>
        <location evidence="1">Nucleolus</location>
    </subcellularLocation>
</comment>
<dbReference type="PROSITE" id="PS00678">
    <property type="entry name" value="WD_REPEATS_1"/>
    <property type="match status" value="1"/>
</dbReference>
<sequence length="732" mass="84572">MDTQSSPDPKANENLLERNNSNFASSKNLEINSQNFMDSISAIGDDTYQCQVHQKPFETFCSQDMILLCIECAKSDHRLHHKIHVTDLVFKMNDRLTNQMSKLSSVLQFIQLSNIAQFEKSLLDSIRSFFKRIHEILYELENKKTDEIEELLKQVFGVRISVDEVISLEGIGQKHQESLQQLISKNKFVYIVKEYQNKLNAYLQEVEIINTQASQFLEMQVDFRKEWSNEIVKYNVSDLDFQFSNIVNEVVNLNRLESHFNKQQKAQKQFILKDPTRYQFQKSLKVHSQEIACLTQLQNGNYATGSLDASIKVWDAEQEKVLSVFDGHTHCVTKVIELQNGNLASCSLDKTINLWDRQTGDIINTLEGFENDIRDIQELDVDNLVIHIDDDNQFMIWNHRKEQEDNCMYFDEHEEPITKLIVMNHKYVYTASKDGSIKRWYPRGSGQNSEITYNGHSGAVSDLIMLDNKQLASSGIDKTIKIWEIPTKWCLFTMEGHQRPIVKLLYLAEHQRIVSASLDQTIRIWSRENQVCLKVLENGSKVRDIFYLGVQKVYIHKKDGDGEDQRSNRMILNDLSISDDSEEDEASYGVKILPSQSSRKQRQLEELKQDKKQKSSKYGDSNKLGNQSDLRSGTQSKNSQRRKDIDDMNKSIDSLDNVKFINSVQEASKVPILVSLKQIENQEPKIQLWNMNSGELIKSLDSKHSGLITGVQRTSDFKIVTVSKDSKVNIYY</sequence>
<keyword evidence="5" id="KW-0863">Zinc-finger</keyword>
<dbReference type="SUPFAM" id="SSF57845">
    <property type="entry name" value="B-box zinc-binding domain"/>
    <property type="match status" value="1"/>
</dbReference>
<dbReference type="InterPro" id="IPR015943">
    <property type="entry name" value="WD40/YVTN_repeat-like_dom_sf"/>
</dbReference>
<evidence type="ECO:0000256" key="3">
    <source>
        <dbReference type="ARBA" id="ARBA00022737"/>
    </source>
</evidence>
<dbReference type="InterPro" id="IPR000315">
    <property type="entry name" value="Znf_B-box"/>
</dbReference>
<evidence type="ECO:0000256" key="5">
    <source>
        <dbReference type="PROSITE-ProRule" id="PRU00024"/>
    </source>
</evidence>
<evidence type="ECO:0000256" key="7">
    <source>
        <dbReference type="SAM" id="MobiDB-lite"/>
    </source>
</evidence>
<feature type="domain" description="B box-type" evidence="8">
    <location>
        <begin position="45"/>
        <end position="85"/>
    </location>
</feature>
<dbReference type="Gene3D" id="3.30.160.60">
    <property type="entry name" value="Classic Zinc Finger"/>
    <property type="match status" value="1"/>
</dbReference>
<dbReference type="InterPro" id="IPR036322">
    <property type="entry name" value="WD40_repeat_dom_sf"/>
</dbReference>
<dbReference type="PROSITE" id="PS50082">
    <property type="entry name" value="WD_REPEATS_2"/>
    <property type="match status" value="4"/>
</dbReference>
<dbReference type="InterPro" id="IPR001680">
    <property type="entry name" value="WD40_rpt"/>
</dbReference>
<feature type="region of interest" description="Disordered" evidence="7">
    <location>
        <begin position="586"/>
        <end position="648"/>
    </location>
</feature>
<dbReference type="InterPro" id="IPR020472">
    <property type="entry name" value="WD40_PAC1"/>
</dbReference>
<reference evidence="9 10" key="1">
    <citation type="submission" date="2014-06" db="EMBL/GenBank/DDBJ databases">
        <authorList>
            <person name="Swart Estienne"/>
        </authorList>
    </citation>
    <scope>NUCLEOTIDE SEQUENCE [LARGE SCALE GENOMIC DNA]</scope>
    <source>
        <strain evidence="9 10">130c</strain>
    </source>
</reference>
<feature type="compositionally biased region" description="Basic and acidic residues" evidence="7">
    <location>
        <begin position="602"/>
        <end position="613"/>
    </location>
</feature>
<evidence type="ECO:0000256" key="1">
    <source>
        <dbReference type="ARBA" id="ARBA00004604"/>
    </source>
</evidence>
<dbReference type="PRINTS" id="PR00320">
    <property type="entry name" value="GPROTEINBRPT"/>
</dbReference>
<keyword evidence="2 6" id="KW-0853">WD repeat</keyword>
<feature type="repeat" description="WD" evidence="6">
    <location>
        <begin position="453"/>
        <end position="485"/>
    </location>
</feature>
<dbReference type="AlphaFoldDB" id="A0A078AUX8"/>
<dbReference type="SMART" id="SM00320">
    <property type="entry name" value="WD40"/>
    <property type="match status" value="7"/>
</dbReference>
<protein>
    <submittedName>
        <fullName evidence="9">Wd-40 repeat-containing protein</fullName>
    </submittedName>
</protein>